<accession>G9NRT6</accession>
<dbReference type="HOGENOM" id="CLU_2399964_0_0_1"/>
<dbReference type="EMBL" id="ABDG02000022">
    <property type="protein sequence ID" value="EHK46718.1"/>
    <property type="molecule type" value="Genomic_DNA"/>
</dbReference>
<gene>
    <name evidence="2" type="ORF">TRIATDRAFT_256565</name>
</gene>
<comment type="caution">
    <text evidence="2">The sequence shown here is derived from an EMBL/GenBank/DDBJ whole genome shotgun (WGS) entry which is preliminary data.</text>
</comment>
<protein>
    <recommendedName>
        <fullName evidence="4">Secreted protein</fullName>
    </recommendedName>
</protein>
<evidence type="ECO:0000256" key="1">
    <source>
        <dbReference type="SAM" id="SignalP"/>
    </source>
</evidence>
<proteinExistence type="predicted"/>
<feature type="signal peptide" evidence="1">
    <location>
        <begin position="1"/>
        <end position="18"/>
    </location>
</feature>
<keyword evidence="1" id="KW-0732">Signal</keyword>
<evidence type="ECO:0008006" key="4">
    <source>
        <dbReference type="Google" id="ProtNLM"/>
    </source>
</evidence>
<feature type="chain" id="PRO_5003524742" description="Secreted protein" evidence="1">
    <location>
        <begin position="19"/>
        <end position="93"/>
    </location>
</feature>
<keyword evidence="3" id="KW-1185">Reference proteome</keyword>
<evidence type="ECO:0000313" key="3">
    <source>
        <dbReference type="Proteomes" id="UP000005426"/>
    </source>
</evidence>
<organism evidence="2 3">
    <name type="scientific">Hypocrea atroviridis (strain ATCC 20476 / IMI 206040)</name>
    <name type="common">Trichoderma atroviride</name>
    <dbReference type="NCBI Taxonomy" id="452589"/>
    <lineage>
        <taxon>Eukaryota</taxon>
        <taxon>Fungi</taxon>
        <taxon>Dikarya</taxon>
        <taxon>Ascomycota</taxon>
        <taxon>Pezizomycotina</taxon>
        <taxon>Sordariomycetes</taxon>
        <taxon>Hypocreomycetidae</taxon>
        <taxon>Hypocreales</taxon>
        <taxon>Hypocreaceae</taxon>
        <taxon>Trichoderma</taxon>
    </lineage>
</organism>
<evidence type="ECO:0000313" key="2">
    <source>
        <dbReference type="EMBL" id="EHK46718.1"/>
    </source>
</evidence>
<dbReference type="Proteomes" id="UP000005426">
    <property type="component" value="Unassembled WGS sequence"/>
</dbReference>
<reference evidence="2 3" key="1">
    <citation type="journal article" date="2011" name="Genome Biol.">
        <title>Comparative genome sequence analysis underscores mycoparasitism as the ancestral life style of Trichoderma.</title>
        <authorList>
            <person name="Kubicek C.P."/>
            <person name="Herrera-Estrella A."/>
            <person name="Seidl-Seiboth V."/>
            <person name="Martinez D.A."/>
            <person name="Druzhinina I.S."/>
            <person name="Thon M."/>
            <person name="Zeilinger S."/>
            <person name="Casas-Flores S."/>
            <person name="Horwitz B.A."/>
            <person name="Mukherjee P.K."/>
            <person name="Mukherjee M."/>
            <person name="Kredics L."/>
            <person name="Alcaraz L.D."/>
            <person name="Aerts A."/>
            <person name="Antal Z."/>
            <person name="Atanasova L."/>
            <person name="Cervantes-Badillo M.G."/>
            <person name="Challacombe J."/>
            <person name="Chertkov O."/>
            <person name="McCluskey K."/>
            <person name="Coulpier F."/>
            <person name="Deshpande N."/>
            <person name="von Doehren H."/>
            <person name="Ebbole D.J."/>
            <person name="Esquivel-Naranjo E.U."/>
            <person name="Fekete E."/>
            <person name="Flipphi M."/>
            <person name="Glaser F."/>
            <person name="Gomez-Rodriguez E.Y."/>
            <person name="Gruber S."/>
            <person name="Han C."/>
            <person name="Henrissat B."/>
            <person name="Hermosa R."/>
            <person name="Hernandez-Onate M."/>
            <person name="Karaffa L."/>
            <person name="Kosti I."/>
            <person name="Le Crom S."/>
            <person name="Lindquist E."/>
            <person name="Lucas S."/>
            <person name="Luebeck M."/>
            <person name="Luebeck P.S."/>
            <person name="Margeot A."/>
            <person name="Metz B."/>
            <person name="Misra M."/>
            <person name="Nevalainen H."/>
            <person name="Omann M."/>
            <person name="Packer N."/>
            <person name="Perrone G."/>
            <person name="Uresti-Rivera E.E."/>
            <person name="Salamov A."/>
            <person name="Schmoll M."/>
            <person name="Seiboth B."/>
            <person name="Shapiro H."/>
            <person name="Sukno S."/>
            <person name="Tamayo-Ramos J.A."/>
            <person name="Tisch D."/>
            <person name="Wiest A."/>
            <person name="Wilkinson H.H."/>
            <person name="Zhang M."/>
            <person name="Coutinho P.M."/>
            <person name="Kenerley C.M."/>
            <person name="Monte E."/>
            <person name="Baker S.E."/>
            <person name="Grigoriev I.V."/>
        </authorList>
    </citation>
    <scope>NUCLEOTIDE SEQUENCE [LARGE SCALE GENOMIC DNA]</scope>
    <source>
        <strain evidence="3">ATCC 20476 / IMI 206040</strain>
    </source>
</reference>
<name>G9NRT6_HYPAI</name>
<dbReference type="AlphaFoldDB" id="G9NRT6"/>
<sequence>MFIECSLVPGVVLQLVFACHPPSYPGPEIQFIDFILLSHKSVAALLSTTWSTPVSHNTCPPRHIQDTNLSLHKTFHNKTLHTVALRNSATTRN</sequence>